<feature type="transmembrane region" description="Helical" evidence="1">
    <location>
        <begin position="71"/>
        <end position="98"/>
    </location>
</feature>
<dbReference type="OMA" id="FHAPINT"/>
<dbReference type="OrthoDB" id="410315at2759"/>
<dbReference type="CTD" id="9946838"/>
<proteinExistence type="predicted"/>
<evidence type="ECO:0000256" key="1">
    <source>
        <dbReference type="SAM" id="Phobius"/>
    </source>
</evidence>
<evidence type="ECO:0000313" key="2">
    <source>
        <dbReference type="EMBL" id="EFO19095.2"/>
    </source>
</evidence>
<dbReference type="InParanoid" id="A0A1S0TS04"/>
<dbReference type="RefSeq" id="XP_020301892.1">
    <property type="nucleotide sequence ID" value="XM_020447924.1"/>
</dbReference>
<protein>
    <recommendedName>
        <fullName evidence="3">Neurotransmitter-gated ion-channel transmembrane domain-containing protein</fullName>
    </recommendedName>
</protein>
<dbReference type="AlphaFoldDB" id="A0A1S0TS04"/>
<sequence>MFNFVFPTTLVSLVAVIGFHAPINTTGRHESKFRLGIMTLLSMSVMLLMLADEMKFALESVLGQRGSFCDVPLLAVFHMIQMLIISVATCTSSIFVYLEKYALRNQYIEAIPWWLRFLSAKRLFCCYVPKRFRIAGSEDIKRNHDVMTRFVSSASDSFTFRDIIPAEVNMTECHQETAISEALADAPPPINTQRIELLVNLMRQLIQMKEEAQRRHCLPTYWKRVIRRLEKISLTTYLFLIITNVAMFLCYDLWY</sequence>
<accession>A0A1S0TS04</accession>
<keyword evidence="1" id="KW-0472">Membrane</keyword>
<dbReference type="InterPro" id="IPR038050">
    <property type="entry name" value="Neuro_actylchol_rec"/>
</dbReference>
<feature type="transmembrane region" description="Helical" evidence="1">
    <location>
        <begin position="6"/>
        <end position="23"/>
    </location>
</feature>
<keyword evidence="1" id="KW-0812">Transmembrane</keyword>
<gene>
    <name evidence="2" type="ORF">LOAG_09402</name>
</gene>
<feature type="transmembrane region" description="Helical" evidence="1">
    <location>
        <begin position="234"/>
        <end position="254"/>
    </location>
</feature>
<dbReference type="KEGG" id="loa:LOAG_09402"/>
<feature type="transmembrane region" description="Helical" evidence="1">
    <location>
        <begin position="35"/>
        <end position="51"/>
    </location>
</feature>
<organism evidence="2">
    <name type="scientific">Loa loa</name>
    <name type="common">Eye worm</name>
    <name type="synonym">Filaria loa</name>
    <dbReference type="NCBI Taxonomy" id="7209"/>
    <lineage>
        <taxon>Eukaryota</taxon>
        <taxon>Metazoa</taxon>
        <taxon>Ecdysozoa</taxon>
        <taxon>Nematoda</taxon>
        <taxon>Chromadorea</taxon>
        <taxon>Rhabditida</taxon>
        <taxon>Spirurina</taxon>
        <taxon>Spiruromorpha</taxon>
        <taxon>Filarioidea</taxon>
        <taxon>Onchocercidae</taxon>
        <taxon>Loa</taxon>
    </lineage>
</organism>
<dbReference type="GeneID" id="9946838"/>
<dbReference type="GO" id="GO:0016020">
    <property type="term" value="C:membrane"/>
    <property type="evidence" value="ECO:0007669"/>
    <property type="project" value="InterPro"/>
</dbReference>
<dbReference type="Gene3D" id="1.20.58.390">
    <property type="entry name" value="Neurotransmitter-gated ion-channel transmembrane domain"/>
    <property type="match status" value="1"/>
</dbReference>
<dbReference type="SUPFAM" id="SSF90112">
    <property type="entry name" value="Neurotransmitter-gated ion-channel transmembrane pore"/>
    <property type="match status" value="1"/>
</dbReference>
<dbReference type="GO" id="GO:0006811">
    <property type="term" value="P:monoatomic ion transport"/>
    <property type="evidence" value="ECO:0007669"/>
    <property type="project" value="InterPro"/>
</dbReference>
<dbReference type="EMBL" id="JH712093">
    <property type="protein sequence ID" value="EFO19095.2"/>
    <property type="molecule type" value="Genomic_DNA"/>
</dbReference>
<name>A0A1S0TS04_LOALO</name>
<dbReference type="InterPro" id="IPR036719">
    <property type="entry name" value="Neuro-gated_channel_TM_sf"/>
</dbReference>
<keyword evidence="1" id="KW-1133">Transmembrane helix</keyword>
<evidence type="ECO:0008006" key="3">
    <source>
        <dbReference type="Google" id="ProtNLM"/>
    </source>
</evidence>
<reference evidence="2" key="1">
    <citation type="submission" date="2012-04" db="EMBL/GenBank/DDBJ databases">
        <title>The Genome Sequence of Loa loa.</title>
        <authorList>
            <consortium name="The Broad Institute Genome Sequencing Platform"/>
            <consortium name="Broad Institute Genome Sequencing Center for Infectious Disease"/>
            <person name="Nutman T.B."/>
            <person name="Fink D.L."/>
            <person name="Russ C."/>
            <person name="Young S."/>
            <person name="Zeng Q."/>
            <person name="Gargeya S."/>
            <person name="Alvarado L."/>
            <person name="Berlin A."/>
            <person name="Chapman S.B."/>
            <person name="Chen Z."/>
            <person name="Freedman E."/>
            <person name="Gellesch M."/>
            <person name="Goldberg J."/>
            <person name="Griggs A."/>
            <person name="Gujja S."/>
            <person name="Heilman E.R."/>
            <person name="Heiman D."/>
            <person name="Howarth C."/>
            <person name="Mehta T."/>
            <person name="Neiman D."/>
            <person name="Pearson M."/>
            <person name="Roberts A."/>
            <person name="Saif S."/>
            <person name="Shea T."/>
            <person name="Shenoy N."/>
            <person name="Sisk P."/>
            <person name="Stolte C."/>
            <person name="Sykes S."/>
            <person name="White J."/>
            <person name="Yandava C."/>
            <person name="Haas B."/>
            <person name="Henn M.R."/>
            <person name="Nusbaum C."/>
            <person name="Birren B."/>
        </authorList>
    </citation>
    <scope>NUCLEOTIDE SEQUENCE [LARGE SCALE GENOMIC DNA]</scope>
</reference>